<evidence type="ECO:0000259" key="7">
    <source>
        <dbReference type="SMART" id="SM00739"/>
    </source>
</evidence>
<dbReference type="GO" id="GO:1990904">
    <property type="term" value="C:ribonucleoprotein complex"/>
    <property type="evidence" value="ECO:0007669"/>
    <property type="project" value="UniProtKB-KW"/>
</dbReference>
<dbReference type="InterPro" id="IPR014722">
    <property type="entry name" value="Rib_uL2_dom2"/>
</dbReference>
<dbReference type="AlphaFoldDB" id="R4WDJ8"/>
<dbReference type="SMART" id="SM00739">
    <property type="entry name" value="KOW"/>
    <property type="match status" value="1"/>
</dbReference>
<dbReference type="Pfam" id="PF00467">
    <property type="entry name" value="KOW"/>
    <property type="match status" value="1"/>
</dbReference>
<dbReference type="CDD" id="cd06089">
    <property type="entry name" value="KOW_RPL26"/>
    <property type="match status" value="1"/>
</dbReference>
<reference evidence="8" key="1">
    <citation type="journal article" date="2013" name="PLoS ONE">
        <title>Gene expression in gut symbiotic organ of stinkbug affected by extracellular bacterial symbiont.</title>
        <authorList>
            <person name="Futahashi R."/>
            <person name="Tanaka K."/>
            <person name="Tanahashi M."/>
            <person name="Nikoh N."/>
            <person name="Kikuchi Y."/>
            <person name="Lee B.L."/>
            <person name="Fukatsu T."/>
        </authorList>
    </citation>
    <scope>NUCLEOTIDE SEQUENCE</scope>
    <source>
        <tissue evidence="8">Midgut</tissue>
    </source>
</reference>
<dbReference type="SUPFAM" id="SSF50104">
    <property type="entry name" value="Translation proteins SH3-like domain"/>
    <property type="match status" value="1"/>
</dbReference>
<evidence type="ECO:0000256" key="1">
    <source>
        <dbReference type="ARBA" id="ARBA00010618"/>
    </source>
</evidence>
<keyword evidence="2 6" id="KW-0689">Ribosomal protein</keyword>
<organism evidence="8">
    <name type="scientific">Riptortus pedestris</name>
    <name type="common">Bean bug</name>
    <dbReference type="NCBI Taxonomy" id="329032"/>
    <lineage>
        <taxon>Eukaryota</taxon>
        <taxon>Metazoa</taxon>
        <taxon>Ecdysozoa</taxon>
        <taxon>Arthropoda</taxon>
        <taxon>Hexapoda</taxon>
        <taxon>Insecta</taxon>
        <taxon>Pterygota</taxon>
        <taxon>Neoptera</taxon>
        <taxon>Paraneoptera</taxon>
        <taxon>Hemiptera</taxon>
        <taxon>Heteroptera</taxon>
        <taxon>Panheteroptera</taxon>
        <taxon>Pentatomomorpha</taxon>
        <taxon>Coreoidea</taxon>
        <taxon>Alydidae</taxon>
        <taxon>Riptortus</taxon>
    </lineage>
</organism>
<evidence type="ECO:0000313" key="8">
    <source>
        <dbReference type="EMBL" id="BAN20978.1"/>
    </source>
</evidence>
<name>R4WDJ8_RIPPE</name>
<dbReference type="PANTHER" id="PTHR12903">
    <property type="entry name" value="MITOCHONDRIAL RIBOSOMAL PROTEIN L24"/>
    <property type="match status" value="1"/>
</dbReference>
<dbReference type="PROSITE" id="PS01108">
    <property type="entry name" value="RIBOSOMAL_L24"/>
    <property type="match status" value="1"/>
</dbReference>
<dbReference type="InterPro" id="IPR003256">
    <property type="entry name" value="Ribosomal_uL24"/>
</dbReference>
<dbReference type="InterPro" id="IPR005825">
    <property type="entry name" value="Ribosomal_uL24_CS"/>
</dbReference>
<dbReference type="InterPro" id="IPR057264">
    <property type="entry name" value="Ribosomal_uL24_C"/>
</dbReference>
<dbReference type="GO" id="GO:0003735">
    <property type="term" value="F:structural constituent of ribosome"/>
    <property type="evidence" value="ECO:0007669"/>
    <property type="project" value="InterPro"/>
</dbReference>
<keyword evidence="3 6" id="KW-0687">Ribonucleoprotein</keyword>
<evidence type="ECO:0000256" key="3">
    <source>
        <dbReference type="ARBA" id="ARBA00023274"/>
    </source>
</evidence>
<dbReference type="Pfam" id="PF17136">
    <property type="entry name" value="ribosomal_L24"/>
    <property type="match status" value="1"/>
</dbReference>
<evidence type="ECO:0000256" key="5">
    <source>
        <dbReference type="ARBA" id="ARBA00035357"/>
    </source>
</evidence>
<dbReference type="InterPro" id="IPR005824">
    <property type="entry name" value="KOW"/>
</dbReference>
<protein>
    <recommendedName>
        <fullName evidence="4">Large ribosomal subunit protein uL24m</fullName>
    </recommendedName>
    <alternativeName>
        <fullName evidence="5">39S ribosomal protein L24, mitochondrial</fullName>
    </alternativeName>
</protein>
<evidence type="ECO:0000256" key="4">
    <source>
        <dbReference type="ARBA" id="ARBA00035283"/>
    </source>
</evidence>
<dbReference type="InterPro" id="IPR041988">
    <property type="entry name" value="Ribosomal_uL24_KOW"/>
</dbReference>
<comment type="similarity">
    <text evidence="1 6">Belongs to the universal ribosomal protein uL24 family.</text>
</comment>
<dbReference type="NCBIfam" id="TIGR01079">
    <property type="entry name" value="rplX_bact"/>
    <property type="match status" value="1"/>
</dbReference>
<dbReference type="GO" id="GO:0005840">
    <property type="term" value="C:ribosome"/>
    <property type="evidence" value="ECO:0007669"/>
    <property type="project" value="UniProtKB-KW"/>
</dbReference>
<dbReference type="InterPro" id="IPR008991">
    <property type="entry name" value="Translation_prot_SH3-like_sf"/>
</dbReference>
<dbReference type="Gene3D" id="2.30.30.30">
    <property type="match status" value="1"/>
</dbReference>
<evidence type="ECO:0000256" key="2">
    <source>
        <dbReference type="ARBA" id="ARBA00022980"/>
    </source>
</evidence>
<evidence type="ECO:0000256" key="6">
    <source>
        <dbReference type="RuleBase" id="RU003477"/>
    </source>
</evidence>
<accession>R4WDJ8</accession>
<dbReference type="EMBL" id="AK417763">
    <property type="protein sequence ID" value="BAN20978.1"/>
    <property type="molecule type" value="mRNA"/>
</dbReference>
<sequence>MRFFTPLYRKWGEVGEITKKFGNFPESYVKKVVEEVEWKTPRGLPQYLPKKIVHKKKHFSFHSPWTGSFQRENEKGLRHKKVFVEPFRDWSFFRGDRVEILSGPDKGKQGIISHVVQERNFVFVEGHNCKLKVMGKTKTYPGVVIKSEQPLLVNSEVKLVDPSDLKSTNIEWRFTEEGEKVRVSSRTGRIIPVPKQADETHDYKSKKTYKESLKDTTSDDLSKITFSPKLETFEMSVMKSMGIEEERIPTKTYWY</sequence>
<dbReference type="GO" id="GO:0006412">
    <property type="term" value="P:translation"/>
    <property type="evidence" value="ECO:0007669"/>
    <property type="project" value="InterPro"/>
</dbReference>
<proteinExistence type="evidence at transcript level"/>
<feature type="domain" description="KOW" evidence="7">
    <location>
        <begin position="91"/>
        <end position="118"/>
    </location>
</feature>
<dbReference type="GO" id="GO:0003723">
    <property type="term" value="F:RNA binding"/>
    <property type="evidence" value="ECO:0007669"/>
    <property type="project" value="InterPro"/>
</dbReference>